<dbReference type="PROSITE" id="PS50850">
    <property type="entry name" value="MFS"/>
    <property type="match status" value="1"/>
</dbReference>
<keyword evidence="3" id="KW-0813">Transport</keyword>
<feature type="transmembrane region" description="Helical" evidence="8">
    <location>
        <begin position="144"/>
        <end position="167"/>
    </location>
</feature>
<feature type="transmembrane region" description="Helical" evidence="8">
    <location>
        <begin position="173"/>
        <end position="193"/>
    </location>
</feature>
<dbReference type="Gene3D" id="1.20.1250.20">
    <property type="entry name" value="MFS general substrate transporter like domains"/>
    <property type="match status" value="1"/>
</dbReference>
<dbReference type="InterPro" id="IPR004638">
    <property type="entry name" value="EmrB-like"/>
</dbReference>
<keyword evidence="7 8" id="KW-0472">Membrane</keyword>
<feature type="transmembrane region" description="Helical" evidence="8">
    <location>
        <begin position="16"/>
        <end position="33"/>
    </location>
</feature>
<evidence type="ECO:0000256" key="6">
    <source>
        <dbReference type="ARBA" id="ARBA00022989"/>
    </source>
</evidence>
<name>A0A5B9E2Y1_9BACT</name>
<gene>
    <name evidence="10" type="ORF">FTW19_00760</name>
</gene>
<feature type="transmembrane region" description="Helical" evidence="8">
    <location>
        <begin position="335"/>
        <end position="355"/>
    </location>
</feature>
<evidence type="ECO:0000313" key="11">
    <source>
        <dbReference type="Proteomes" id="UP000321820"/>
    </source>
</evidence>
<dbReference type="InterPro" id="IPR020846">
    <property type="entry name" value="MFS_dom"/>
</dbReference>
<evidence type="ECO:0000256" key="3">
    <source>
        <dbReference type="ARBA" id="ARBA00022448"/>
    </source>
</evidence>
<feature type="domain" description="Major facilitator superfamily (MFS) profile" evidence="9">
    <location>
        <begin position="20"/>
        <end position="452"/>
    </location>
</feature>
<dbReference type="GO" id="GO:0005886">
    <property type="term" value="C:plasma membrane"/>
    <property type="evidence" value="ECO:0007669"/>
    <property type="project" value="UniProtKB-SubCell"/>
</dbReference>
<dbReference type="NCBIfam" id="TIGR00711">
    <property type="entry name" value="efflux_EmrB"/>
    <property type="match status" value="1"/>
</dbReference>
<feature type="transmembrane region" description="Helical" evidence="8">
    <location>
        <begin position="306"/>
        <end position="323"/>
    </location>
</feature>
<evidence type="ECO:0000313" key="10">
    <source>
        <dbReference type="EMBL" id="QEE26663.1"/>
    </source>
</evidence>
<evidence type="ECO:0000256" key="2">
    <source>
        <dbReference type="ARBA" id="ARBA00008537"/>
    </source>
</evidence>
<feature type="transmembrane region" description="Helical" evidence="8">
    <location>
        <begin position="430"/>
        <end position="449"/>
    </location>
</feature>
<dbReference type="SUPFAM" id="SSF103473">
    <property type="entry name" value="MFS general substrate transporter"/>
    <property type="match status" value="1"/>
</dbReference>
<keyword evidence="11" id="KW-1185">Reference proteome</keyword>
<dbReference type="InterPro" id="IPR011701">
    <property type="entry name" value="MFS"/>
</dbReference>
<evidence type="ECO:0000256" key="1">
    <source>
        <dbReference type="ARBA" id="ARBA00004651"/>
    </source>
</evidence>
<reference evidence="10 11" key="1">
    <citation type="submission" date="2019-08" db="EMBL/GenBank/DDBJ databases">
        <title>Complete genome sequence of Terriglobus albidus strain ORNL.</title>
        <authorList>
            <person name="Podar M."/>
        </authorList>
    </citation>
    <scope>NUCLEOTIDE SEQUENCE [LARGE SCALE GENOMIC DNA]</scope>
    <source>
        <strain evidence="10 11">ORNL</strain>
    </source>
</reference>
<feature type="transmembrane region" description="Helical" evidence="8">
    <location>
        <begin position="86"/>
        <end position="105"/>
    </location>
</feature>
<evidence type="ECO:0000256" key="8">
    <source>
        <dbReference type="SAM" id="Phobius"/>
    </source>
</evidence>
<dbReference type="AlphaFoldDB" id="A0A5B9E2Y1"/>
<dbReference type="InterPro" id="IPR036259">
    <property type="entry name" value="MFS_trans_sf"/>
</dbReference>
<feature type="transmembrane region" description="Helical" evidence="8">
    <location>
        <begin position="367"/>
        <end position="391"/>
    </location>
</feature>
<comment type="similarity">
    <text evidence="2">Belongs to the major facilitator superfamily. EmrB family.</text>
</comment>
<dbReference type="RefSeq" id="WP_147645801.1">
    <property type="nucleotide sequence ID" value="NZ_CP042806.1"/>
</dbReference>
<feature type="transmembrane region" description="Helical" evidence="8">
    <location>
        <begin position="205"/>
        <end position="224"/>
    </location>
</feature>
<evidence type="ECO:0000256" key="7">
    <source>
        <dbReference type="ARBA" id="ARBA00023136"/>
    </source>
</evidence>
<dbReference type="KEGG" id="talb:FTW19_00760"/>
<dbReference type="PANTHER" id="PTHR42718:SF9">
    <property type="entry name" value="MAJOR FACILITATOR SUPERFAMILY MULTIDRUG TRANSPORTER MFSC"/>
    <property type="match status" value="1"/>
</dbReference>
<evidence type="ECO:0000259" key="9">
    <source>
        <dbReference type="PROSITE" id="PS50850"/>
    </source>
</evidence>
<comment type="subcellular location">
    <subcellularLocation>
        <location evidence="1">Cell membrane</location>
        <topology evidence="1">Multi-pass membrane protein</topology>
    </subcellularLocation>
</comment>
<feature type="transmembrane region" description="Helical" evidence="8">
    <location>
        <begin position="53"/>
        <end position="74"/>
    </location>
</feature>
<evidence type="ECO:0000256" key="5">
    <source>
        <dbReference type="ARBA" id="ARBA00022692"/>
    </source>
</evidence>
<feature type="transmembrane region" description="Helical" evidence="8">
    <location>
        <begin position="230"/>
        <end position="251"/>
    </location>
</feature>
<dbReference type="OrthoDB" id="102502at2"/>
<keyword evidence="5 8" id="KW-0812">Transmembrane</keyword>
<dbReference type="GO" id="GO:0022857">
    <property type="term" value="F:transmembrane transporter activity"/>
    <property type="evidence" value="ECO:0007669"/>
    <property type="project" value="InterPro"/>
</dbReference>
<feature type="transmembrane region" description="Helical" evidence="8">
    <location>
        <begin position="272"/>
        <end position="294"/>
    </location>
</feature>
<organism evidence="10 11">
    <name type="scientific">Terriglobus albidus</name>
    <dbReference type="NCBI Taxonomy" id="1592106"/>
    <lineage>
        <taxon>Bacteria</taxon>
        <taxon>Pseudomonadati</taxon>
        <taxon>Acidobacteriota</taxon>
        <taxon>Terriglobia</taxon>
        <taxon>Terriglobales</taxon>
        <taxon>Acidobacteriaceae</taxon>
        <taxon>Terriglobus</taxon>
    </lineage>
</organism>
<protein>
    <submittedName>
        <fullName evidence="10">DHA2 family efflux MFS transporter permease subunit</fullName>
    </submittedName>
</protein>
<dbReference type="Pfam" id="PF07690">
    <property type="entry name" value="MFS_1"/>
    <property type="match status" value="2"/>
</dbReference>
<dbReference type="Proteomes" id="UP000321820">
    <property type="component" value="Chromosome"/>
</dbReference>
<sequence length="464" mass="49387">MTTTHQLATHPKTGPAVWKIVVVAVIGSLLSQLDSTIVNVSLSSLAHDLGTTLSAIQWVTSGYLLALALMLPLNAWLVNRLGTRRLYLVSFTCFVATSALCGFAWSPASLIAFRVLQGMCGGLLAPLAQMMIARAAGRDMARIMGYATAPILLGPILGPVIAGLILQHAGWRWLFFVNVPVGALGVVLAVLFLPKDETDLRSTAFDLQGFLLLAPALVLFLYSTDHIRETAGIALMIIAVVFLVCFVRSALRKGDEAILDLQLFRGRTFRTATTIQFLSNGISFAGQMLVPFFLMRACGKSPSATGLMLTPMGLGMLCSYPMMGTLTQRFGIRRVSFAGALLSLAATLPFLYLSLHGLVTSMLAVTLFLRGVGMGAIGIPSISAAYAAVPWEQLPMATTTLNIVQRLGGPTLTTLLATFVAWRMASASSIVFPAAFALLSAFHIAQAVATSRLPRELPGGKAVS</sequence>
<dbReference type="EMBL" id="CP042806">
    <property type="protein sequence ID" value="QEE26663.1"/>
    <property type="molecule type" value="Genomic_DNA"/>
</dbReference>
<accession>A0A5B9E2Y1</accession>
<dbReference type="Gene3D" id="1.20.1720.10">
    <property type="entry name" value="Multidrug resistance protein D"/>
    <property type="match status" value="1"/>
</dbReference>
<dbReference type="PANTHER" id="PTHR42718">
    <property type="entry name" value="MAJOR FACILITATOR SUPERFAMILY MULTIDRUG TRANSPORTER MFSC"/>
    <property type="match status" value="1"/>
</dbReference>
<keyword evidence="4" id="KW-1003">Cell membrane</keyword>
<proteinExistence type="inferred from homology"/>
<evidence type="ECO:0000256" key="4">
    <source>
        <dbReference type="ARBA" id="ARBA00022475"/>
    </source>
</evidence>
<keyword evidence="6 8" id="KW-1133">Transmembrane helix</keyword>